<evidence type="ECO:0000313" key="1">
    <source>
        <dbReference type="EnsemblMetazoa" id="OVOC688.1"/>
    </source>
</evidence>
<proteinExistence type="predicted"/>
<dbReference type="Proteomes" id="UP000024404">
    <property type="component" value="Unassembled WGS sequence"/>
</dbReference>
<organism evidence="1 2">
    <name type="scientific">Onchocerca volvulus</name>
    <dbReference type="NCBI Taxonomy" id="6282"/>
    <lineage>
        <taxon>Eukaryota</taxon>
        <taxon>Metazoa</taxon>
        <taxon>Ecdysozoa</taxon>
        <taxon>Nematoda</taxon>
        <taxon>Chromadorea</taxon>
        <taxon>Rhabditida</taxon>
        <taxon>Spirurina</taxon>
        <taxon>Spiruromorpha</taxon>
        <taxon>Filarioidea</taxon>
        <taxon>Onchocercidae</taxon>
        <taxon>Onchocerca</taxon>
    </lineage>
</organism>
<keyword evidence="2" id="KW-1185">Reference proteome</keyword>
<reference evidence="1" key="2">
    <citation type="submission" date="2022-06" db="UniProtKB">
        <authorList>
            <consortium name="EnsemblMetazoa"/>
        </authorList>
    </citation>
    <scope>IDENTIFICATION</scope>
</reference>
<accession>A0A8R1TWM5</accession>
<dbReference type="EnsemblMetazoa" id="OVOC688.1">
    <property type="protein sequence ID" value="OVOC688.1"/>
    <property type="gene ID" value="WBGene00237497"/>
</dbReference>
<dbReference type="EMBL" id="CMVM020000020">
    <property type="status" value="NOT_ANNOTATED_CDS"/>
    <property type="molecule type" value="Genomic_DNA"/>
</dbReference>
<evidence type="ECO:0000313" key="2">
    <source>
        <dbReference type="Proteomes" id="UP000024404"/>
    </source>
</evidence>
<protein>
    <submittedName>
        <fullName evidence="1">Uncharacterized protein</fullName>
    </submittedName>
</protein>
<name>A0A8R1TWM5_ONCVO</name>
<sequence>MLRLRHIHVHPTNIVTSEIRPPCLAIPLRYPRHNCSICELKELFLDQPLSWGFGEFELNSGRPKSREINEIIAGFLINNFAHDLQISMVTIENGDDKNHFVDTAITILHLLSALVK</sequence>
<reference evidence="2" key="1">
    <citation type="submission" date="2013-10" db="EMBL/GenBank/DDBJ databases">
        <title>Genome sequencing of Onchocerca volvulus.</title>
        <authorList>
            <person name="Cotton J."/>
            <person name="Tsai J."/>
            <person name="Stanley E."/>
            <person name="Tracey A."/>
            <person name="Holroyd N."/>
            <person name="Lustigman S."/>
            <person name="Berriman M."/>
        </authorList>
    </citation>
    <scope>NUCLEOTIDE SEQUENCE</scope>
</reference>
<dbReference type="AlphaFoldDB" id="A0A8R1TWM5"/>